<sequence length="65" mass="7215">MVKEMTKEEVIKIMLDSINEDNKMMCLQNGMSEEDANAQIEQSQPSLVFLFGNIHDKLTAAGALA</sequence>
<name>A0A1B7X813_APHFL</name>
<evidence type="ECO:0000313" key="1">
    <source>
        <dbReference type="EMBL" id="OBQ45531.1"/>
    </source>
</evidence>
<evidence type="ECO:0000313" key="2">
    <source>
        <dbReference type="Proteomes" id="UP000092093"/>
    </source>
</evidence>
<dbReference type="AlphaFoldDB" id="A0A1B7X813"/>
<dbReference type="Proteomes" id="UP000092093">
    <property type="component" value="Unassembled WGS sequence"/>
</dbReference>
<proteinExistence type="predicted"/>
<accession>A0A1B7X813</accession>
<dbReference type="EMBL" id="LJOW01000002">
    <property type="protein sequence ID" value="OBQ45531.1"/>
    <property type="molecule type" value="Genomic_DNA"/>
</dbReference>
<organism evidence="1 2">
    <name type="scientific">Aphanizomenon flos-aquae WA102</name>
    <dbReference type="NCBI Taxonomy" id="1710896"/>
    <lineage>
        <taxon>Bacteria</taxon>
        <taxon>Bacillati</taxon>
        <taxon>Cyanobacteriota</taxon>
        <taxon>Cyanophyceae</taxon>
        <taxon>Nostocales</taxon>
        <taxon>Aphanizomenonaceae</taxon>
        <taxon>Aphanizomenon</taxon>
    </lineage>
</organism>
<reference evidence="1 2" key="1">
    <citation type="submission" date="2015-09" db="EMBL/GenBank/DDBJ databases">
        <title>Aphanizomenon flos-aquae WA102.</title>
        <authorList>
            <person name="Driscoll C."/>
        </authorList>
    </citation>
    <scope>NUCLEOTIDE SEQUENCE [LARGE SCALE GENOMIC DNA]</scope>
    <source>
        <strain evidence="1">WA102</strain>
    </source>
</reference>
<gene>
    <name evidence="1" type="ORF">AN484_00725</name>
</gene>
<comment type="caution">
    <text evidence="1">The sequence shown here is derived from an EMBL/GenBank/DDBJ whole genome shotgun (WGS) entry which is preliminary data.</text>
</comment>
<protein>
    <submittedName>
        <fullName evidence="1">Uncharacterized protein</fullName>
    </submittedName>
</protein>